<proteinExistence type="predicted"/>
<gene>
    <name evidence="2" type="ORF">SFRICE_026972</name>
</gene>
<reference evidence="2" key="1">
    <citation type="submission" date="2016-07" db="EMBL/GenBank/DDBJ databases">
        <authorList>
            <person name="Bretaudeau A."/>
        </authorList>
    </citation>
    <scope>NUCLEOTIDE SEQUENCE</scope>
    <source>
        <strain evidence="2">Rice</strain>
        <tissue evidence="2">Whole body</tissue>
    </source>
</reference>
<name>A0A2H1V5P1_SPOFR</name>
<evidence type="ECO:0000313" key="2">
    <source>
        <dbReference type="EMBL" id="SOQ36170.1"/>
    </source>
</evidence>
<organism evidence="2">
    <name type="scientific">Spodoptera frugiperda</name>
    <name type="common">Fall armyworm</name>
    <dbReference type="NCBI Taxonomy" id="7108"/>
    <lineage>
        <taxon>Eukaryota</taxon>
        <taxon>Metazoa</taxon>
        <taxon>Ecdysozoa</taxon>
        <taxon>Arthropoda</taxon>
        <taxon>Hexapoda</taxon>
        <taxon>Insecta</taxon>
        <taxon>Pterygota</taxon>
        <taxon>Neoptera</taxon>
        <taxon>Endopterygota</taxon>
        <taxon>Lepidoptera</taxon>
        <taxon>Glossata</taxon>
        <taxon>Ditrysia</taxon>
        <taxon>Noctuoidea</taxon>
        <taxon>Noctuidae</taxon>
        <taxon>Amphipyrinae</taxon>
        <taxon>Spodoptera</taxon>
    </lineage>
</organism>
<feature type="region of interest" description="Disordered" evidence="1">
    <location>
        <begin position="94"/>
        <end position="124"/>
    </location>
</feature>
<protein>
    <submittedName>
        <fullName evidence="2">SFRICE_026972</fullName>
    </submittedName>
</protein>
<feature type="compositionally biased region" description="Basic residues" evidence="1">
    <location>
        <begin position="101"/>
        <end position="112"/>
    </location>
</feature>
<feature type="compositionally biased region" description="Polar residues" evidence="1">
    <location>
        <begin position="113"/>
        <end position="124"/>
    </location>
</feature>
<evidence type="ECO:0000256" key="1">
    <source>
        <dbReference type="SAM" id="MobiDB-lite"/>
    </source>
</evidence>
<accession>A0A2H1V5P1</accession>
<dbReference type="AlphaFoldDB" id="A0A2H1V5P1"/>
<dbReference type="EMBL" id="ODYU01000819">
    <property type="protein sequence ID" value="SOQ36170.1"/>
    <property type="molecule type" value="Genomic_DNA"/>
</dbReference>
<sequence>MQSRRCLPDKDGALWSELDCRGLLCRCIYRDWLVVTVRNPRPFFKRGKSSNDFSHLGRGKREYQTKNHLVPIPAFRAGAPAGINSGAVDCLPGYRGSGSKSRSRNGVRKQKNKPTTNLKTNSHS</sequence>